<reference evidence="3 4" key="1">
    <citation type="journal article" date="2014" name="Environ. Microbiol.">
        <title>Insights into organohalide respiration and the versatile catabolism of Sulfurospirillum multivorans gained from comparative genomics and physiological studies.</title>
        <authorList>
            <person name="Goris T."/>
            <person name="Schubert T."/>
            <person name="Gadkari J."/>
            <person name="Wubet T."/>
            <person name="Tarkka M."/>
            <person name="Buscot F."/>
            <person name="Adrian L."/>
            <person name="Diekert G."/>
        </authorList>
    </citation>
    <scope>NUCLEOTIDE SEQUENCE [LARGE SCALE GENOMIC DNA]</scope>
    <source>
        <strain evidence="4">DM 12446 / JCM 15788 / NBRC 109480</strain>
    </source>
</reference>
<dbReference type="AlphaFoldDB" id="A0AA86AQ16"/>
<evidence type="ECO:0000259" key="2">
    <source>
        <dbReference type="Pfam" id="PF07603"/>
    </source>
</evidence>
<keyword evidence="1" id="KW-0732">Signal</keyword>
<dbReference type="EMBL" id="CP007201">
    <property type="protein sequence ID" value="AHJ13571.1"/>
    <property type="molecule type" value="Genomic_DNA"/>
</dbReference>
<sequence>MKKYMASFLFCAMNVMAECSLSSNALIARKGEVTDTKTGLIWSRCSLGQVWHKSKGCVGDVELLRRNEAEERVRSLGTKWRLPSIDELLTLVEPRCKSPMINAKFFGKVYNFTGEGAIYLSSSIYLEGDEVMPTLFYTIDLMNGGVDAHTKSFVGAVRLVR</sequence>
<feature type="signal peptide" evidence="1">
    <location>
        <begin position="1"/>
        <end position="17"/>
    </location>
</feature>
<feature type="chain" id="PRO_5041659099" description="Lcl C-terminal domain-containing protein" evidence="1">
    <location>
        <begin position="18"/>
        <end position="161"/>
    </location>
</feature>
<dbReference type="Proteomes" id="UP000019322">
    <property type="component" value="Chromosome"/>
</dbReference>
<feature type="domain" description="Lcl C-terminal" evidence="2">
    <location>
        <begin position="32"/>
        <end position="161"/>
    </location>
</feature>
<gene>
    <name evidence="3" type="ORF">SMUL_2318</name>
</gene>
<accession>A0AA86AQ16</accession>
<evidence type="ECO:0000313" key="4">
    <source>
        <dbReference type="Proteomes" id="UP000019322"/>
    </source>
</evidence>
<name>A0AA86AQ16_SULMK</name>
<organism evidence="3 4">
    <name type="scientific">Sulfurospirillum multivorans (strain DM 12446 / JCM 15788 / NBRC 109480)</name>
    <dbReference type="NCBI Taxonomy" id="1150621"/>
    <lineage>
        <taxon>Bacteria</taxon>
        <taxon>Pseudomonadati</taxon>
        <taxon>Campylobacterota</taxon>
        <taxon>Epsilonproteobacteria</taxon>
        <taxon>Campylobacterales</taxon>
        <taxon>Sulfurospirillaceae</taxon>
        <taxon>Sulfurospirillum</taxon>
    </lineage>
</organism>
<proteinExistence type="predicted"/>
<dbReference type="RefSeq" id="WP_025345418.1">
    <property type="nucleotide sequence ID" value="NZ_CP007201.1"/>
</dbReference>
<dbReference type="InterPro" id="IPR011460">
    <property type="entry name" value="Lcl_C"/>
</dbReference>
<evidence type="ECO:0000256" key="1">
    <source>
        <dbReference type="SAM" id="SignalP"/>
    </source>
</evidence>
<evidence type="ECO:0000313" key="3">
    <source>
        <dbReference type="EMBL" id="AHJ13571.1"/>
    </source>
</evidence>
<protein>
    <recommendedName>
        <fullName evidence="2">Lcl C-terminal domain-containing protein</fullName>
    </recommendedName>
</protein>
<dbReference type="KEGG" id="smul:SMUL_2318"/>
<dbReference type="Pfam" id="PF07603">
    <property type="entry name" value="Lcl_C"/>
    <property type="match status" value="1"/>
</dbReference>